<evidence type="ECO:0000313" key="1">
    <source>
        <dbReference type="EMBL" id="RNA03678.1"/>
    </source>
</evidence>
<reference evidence="1 2" key="1">
    <citation type="journal article" date="2018" name="Sci. Rep.">
        <title>Genomic signatures of local adaptation to the degree of environmental predictability in rotifers.</title>
        <authorList>
            <person name="Franch-Gras L."/>
            <person name="Hahn C."/>
            <person name="Garcia-Roger E.M."/>
            <person name="Carmona M.J."/>
            <person name="Serra M."/>
            <person name="Gomez A."/>
        </authorList>
    </citation>
    <scope>NUCLEOTIDE SEQUENCE [LARGE SCALE GENOMIC DNA]</scope>
    <source>
        <strain evidence="1">HYR1</strain>
    </source>
</reference>
<keyword evidence="2" id="KW-1185">Reference proteome</keyword>
<proteinExistence type="predicted"/>
<name>A0A3M7PYD4_BRAPC</name>
<organism evidence="1 2">
    <name type="scientific">Brachionus plicatilis</name>
    <name type="common">Marine rotifer</name>
    <name type="synonym">Brachionus muelleri</name>
    <dbReference type="NCBI Taxonomy" id="10195"/>
    <lineage>
        <taxon>Eukaryota</taxon>
        <taxon>Metazoa</taxon>
        <taxon>Spiralia</taxon>
        <taxon>Gnathifera</taxon>
        <taxon>Rotifera</taxon>
        <taxon>Eurotatoria</taxon>
        <taxon>Monogononta</taxon>
        <taxon>Pseudotrocha</taxon>
        <taxon>Ploima</taxon>
        <taxon>Brachionidae</taxon>
        <taxon>Brachionus</taxon>
    </lineage>
</organism>
<comment type="caution">
    <text evidence="1">The sequence shown here is derived from an EMBL/GenBank/DDBJ whole genome shotgun (WGS) entry which is preliminary data.</text>
</comment>
<dbReference type="AlphaFoldDB" id="A0A3M7PYD4"/>
<evidence type="ECO:0000313" key="2">
    <source>
        <dbReference type="Proteomes" id="UP000276133"/>
    </source>
</evidence>
<dbReference type="EMBL" id="REGN01008394">
    <property type="protein sequence ID" value="RNA03678.1"/>
    <property type="molecule type" value="Genomic_DNA"/>
</dbReference>
<gene>
    <name evidence="1" type="ORF">BpHYR1_023311</name>
</gene>
<sequence length="122" mass="14584">MQMQIDKEKLKDEYENLIGKKFTKKNKIRKINHGNFKNYELEKAEECKNKSANPLLYCFFRDLRRIQNDRDIILSFECYFATIFDYNFSVSLKGRNKIFSFNIPLSFSFLKNKDGILMTKIG</sequence>
<dbReference type="Proteomes" id="UP000276133">
    <property type="component" value="Unassembled WGS sequence"/>
</dbReference>
<accession>A0A3M7PYD4</accession>
<protein>
    <submittedName>
        <fullName evidence="1">Uncharacterized protein</fullName>
    </submittedName>
</protein>